<protein>
    <recommendedName>
        <fullName evidence="1">Histone deacetylase domain-containing protein</fullName>
    </recommendedName>
</protein>
<dbReference type="EMBL" id="BART01017962">
    <property type="protein sequence ID" value="GAG84167.1"/>
    <property type="molecule type" value="Genomic_DNA"/>
</dbReference>
<evidence type="ECO:0000313" key="2">
    <source>
        <dbReference type="EMBL" id="GAG84167.1"/>
    </source>
</evidence>
<proteinExistence type="predicted"/>
<dbReference type="Pfam" id="PF00850">
    <property type="entry name" value="Hist_deacetyl"/>
    <property type="match status" value="1"/>
</dbReference>
<dbReference type="InterPro" id="IPR023696">
    <property type="entry name" value="Ureohydrolase_dom_sf"/>
</dbReference>
<name>X1BSP4_9ZZZZ</name>
<dbReference type="GO" id="GO:0040029">
    <property type="term" value="P:epigenetic regulation of gene expression"/>
    <property type="evidence" value="ECO:0007669"/>
    <property type="project" value="TreeGrafter"/>
</dbReference>
<dbReference type="InterPro" id="IPR037138">
    <property type="entry name" value="His_deacetylse_dom_sf"/>
</dbReference>
<dbReference type="AlphaFoldDB" id="X1BSP4"/>
<gene>
    <name evidence="2" type="ORF">S01H4_34014</name>
</gene>
<dbReference type="Gene3D" id="3.40.800.20">
    <property type="entry name" value="Histone deacetylase domain"/>
    <property type="match status" value="1"/>
</dbReference>
<dbReference type="PANTHER" id="PTHR10625">
    <property type="entry name" value="HISTONE DEACETYLASE HDAC1-RELATED"/>
    <property type="match status" value="1"/>
</dbReference>
<dbReference type="InterPro" id="IPR023801">
    <property type="entry name" value="His_deacetylse_dom"/>
</dbReference>
<dbReference type="SUPFAM" id="SSF52768">
    <property type="entry name" value="Arginase/deacetylase"/>
    <property type="match status" value="1"/>
</dbReference>
<dbReference type="PANTHER" id="PTHR10625:SF19">
    <property type="entry name" value="HISTONE DEACETYLASE 12"/>
    <property type="match status" value="1"/>
</dbReference>
<organism evidence="2">
    <name type="scientific">marine sediment metagenome</name>
    <dbReference type="NCBI Taxonomy" id="412755"/>
    <lineage>
        <taxon>unclassified sequences</taxon>
        <taxon>metagenomes</taxon>
        <taxon>ecological metagenomes</taxon>
    </lineage>
</organism>
<evidence type="ECO:0000259" key="1">
    <source>
        <dbReference type="Pfam" id="PF00850"/>
    </source>
</evidence>
<dbReference type="InterPro" id="IPR000286">
    <property type="entry name" value="HDACs"/>
</dbReference>
<reference evidence="2" key="1">
    <citation type="journal article" date="2014" name="Front. Microbiol.">
        <title>High frequency of phylogenetically diverse reductive dehalogenase-homologous genes in deep subseafloor sedimentary metagenomes.</title>
        <authorList>
            <person name="Kawai M."/>
            <person name="Futagami T."/>
            <person name="Toyoda A."/>
            <person name="Takaki Y."/>
            <person name="Nishi S."/>
            <person name="Hori S."/>
            <person name="Arai W."/>
            <person name="Tsubouchi T."/>
            <person name="Morono Y."/>
            <person name="Uchiyama I."/>
            <person name="Ito T."/>
            <person name="Fujiyama A."/>
            <person name="Inagaki F."/>
            <person name="Takami H."/>
        </authorList>
    </citation>
    <scope>NUCLEOTIDE SEQUENCE</scope>
    <source>
        <strain evidence="2">Expedition CK06-06</strain>
    </source>
</reference>
<feature type="non-terminal residue" evidence="2">
    <location>
        <position position="1"/>
    </location>
</feature>
<comment type="caution">
    <text evidence="2">The sequence shown here is derived from an EMBL/GenBank/DDBJ whole genome shotgun (WGS) entry which is preliminary data.</text>
</comment>
<feature type="domain" description="Histone deacetylase" evidence="1">
    <location>
        <begin position="42"/>
        <end position="258"/>
    </location>
</feature>
<sequence>TGRIRPFVETLYSDQLEAEIIRAYELIDSNGQYHRYDPAKASMPLTDLFERILNKVSGTLQCCRVALEKGFCFYFGGGMHHAQKDYGNGFCLLNDIAIAIRKLQAEKVIKQAWIIDVDAHKGDGTAALTEGDDSVTTLSIHMAEGWPLDEEKHDSGGKLNPSFIPSDIDIPIAAGEEHLYVTRLKEGLRILDTQPTADIAVVLAGADPYEKDELPSARLLQLSLEQLQERDLLIYDFLQNKSIPSAYLMAGGYGDSAWEVYAQFLEWALLDNLE</sequence>
<accession>X1BSP4</accession>
<dbReference type="GO" id="GO:0004407">
    <property type="term" value="F:histone deacetylase activity"/>
    <property type="evidence" value="ECO:0007669"/>
    <property type="project" value="TreeGrafter"/>
</dbReference>
<dbReference type="PRINTS" id="PR01270">
    <property type="entry name" value="HDASUPER"/>
</dbReference>